<evidence type="ECO:0000313" key="1">
    <source>
        <dbReference type="EMBL" id="GIM30365.1"/>
    </source>
</evidence>
<organism evidence="1 2">
    <name type="scientific">Clostridium polyendosporum</name>
    <dbReference type="NCBI Taxonomy" id="69208"/>
    <lineage>
        <taxon>Bacteria</taxon>
        <taxon>Bacillati</taxon>
        <taxon>Bacillota</taxon>
        <taxon>Clostridia</taxon>
        <taxon>Eubacteriales</taxon>
        <taxon>Clostridiaceae</taxon>
        <taxon>Clostridium</taxon>
    </lineage>
</organism>
<proteinExistence type="predicted"/>
<reference evidence="1" key="1">
    <citation type="submission" date="2021-03" db="EMBL/GenBank/DDBJ databases">
        <title>Taxonomic study of Clostridium polyendosporum from meadow-gley soil under rice.</title>
        <authorList>
            <person name="Kobayashi H."/>
            <person name="Tanizawa Y."/>
            <person name="Yagura M."/>
        </authorList>
    </citation>
    <scope>NUCLEOTIDE SEQUENCE</scope>
    <source>
        <strain evidence="1">JCM 30710</strain>
    </source>
</reference>
<evidence type="ECO:0000313" key="2">
    <source>
        <dbReference type="Proteomes" id="UP000679179"/>
    </source>
</evidence>
<protein>
    <submittedName>
        <fullName evidence="1">Uncharacterized protein</fullName>
    </submittedName>
</protein>
<dbReference type="RefSeq" id="WP_212905037.1">
    <property type="nucleotide sequence ID" value="NZ_BOPZ01000034.1"/>
</dbReference>
<dbReference type="Proteomes" id="UP000679179">
    <property type="component" value="Unassembled WGS sequence"/>
</dbReference>
<name>A0A919S166_9CLOT</name>
<gene>
    <name evidence="1" type="ORF">CPJCM30710_30310</name>
</gene>
<dbReference type="AlphaFoldDB" id="A0A919S166"/>
<keyword evidence="2" id="KW-1185">Reference proteome</keyword>
<accession>A0A919S166</accession>
<dbReference type="EMBL" id="BOPZ01000034">
    <property type="protein sequence ID" value="GIM30365.1"/>
    <property type="molecule type" value="Genomic_DNA"/>
</dbReference>
<comment type="caution">
    <text evidence="1">The sequence shown here is derived from an EMBL/GenBank/DDBJ whole genome shotgun (WGS) entry which is preliminary data.</text>
</comment>
<sequence length="281" mass="32390">MALELNSSSANEDYIVDNETFTDEHENYKTRRAYMLYMPCMLCINCIMNQQKLYMQQYDFPYAEKYNYGKLEPNYIADYYRAKYQDTPDEIQQLQGKKIRTTLPNIVGTVTATFGQYNANTNGVQFKNIISDRTGVNYGNLNYLLEEIGGLEELSAGPEAQDCSFQGIQDCTITGEKGKYIDLGEARVGVASIKYIIHECEIEITPTVNGIMTEKYIINRRNNKIKVKWPTSFITRYVFTAWIQNKALWVKIEMQHKILTGQWRRTGGTKTKLGSWASLKI</sequence>